<accession>A0A084H1T0</accession>
<dbReference type="AlphaFoldDB" id="A0A084H1T0"/>
<gene>
    <name evidence="2" type="ORF">GS18_0200685</name>
</gene>
<feature type="transmembrane region" description="Helical" evidence="1">
    <location>
        <begin position="56"/>
        <end position="73"/>
    </location>
</feature>
<keyword evidence="1" id="KW-1133">Transmembrane helix</keyword>
<sequence length="84" mass="9203">MFLKIIKKIILVLGTILIIPIGIGLLIGGGYILFSLVDGSSLDESLKNLAQFSQTIQPYFNYLILLFIIPLLLKGIKKVKASKG</sequence>
<keyword evidence="3" id="KW-1185">Reference proteome</keyword>
<dbReference type="EMBL" id="JNVC02000001">
    <property type="protein sequence ID" value="KEZ53542.1"/>
    <property type="molecule type" value="Genomic_DNA"/>
</dbReference>
<reference evidence="2 3" key="1">
    <citation type="journal article" date="2005" name="Int. J. Syst. Evol. Microbiol.">
        <title>Bacillus cibi sp. nov., isolated from jeotgal, a traditional Korean fermented seafood.</title>
        <authorList>
            <person name="Yoon J.H."/>
            <person name="Lee C.H."/>
            <person name="Oh T.K."/>
        </authorList>
    </citation>
    <scope>NUCLEOTIDE SEQUENCE [LARGE SCALE GENOMIC DNA]</scope>
    <source>
        <strain evidence="2 3">DSM 16189</strain>
    </source>
</reference>
<dbReference type="STRING" id="246786.GS18_0200685"/>
<name>A0A084H1T0_METID</name>
<keyword evidence="1" id="KW-0812">Transmembrane</keyword>
<dbReference type="Proteomes" id="UP000028549">
    <property type="component" value="Unassembled WGS sequence"/>
</dbReference>
<feature type="transmembrane region" description="Helical" evidence="1">
    <location>
        <begin position="9"/>
        <end position="36"/>
    </location>
</feature>
<organism evidence="2 3">
    <name type="scientific">Metabacillus indicus</name>
    <name type="common">Bacillus indicus</name>
    <dbReference type="NCBI Taxonomy" id="246786"/>
    <lineage>
        <taxon>Bacteria</taxon>
        <taxon>Bacillati</taxon>
        <taxon>Bacillota</taxon>
        <taxon>Bacilli</taxon>
        <taxon>Bacillales</taxon>
        <taxon>Bacillaceae</taxon>
        <taxon>Metabacillus</taxon>
    </lineage>
</organism>
<evidence type="ECO:0000256" key="1">
    <source>
        <dbReference type="SAM" id="Phobius"/>
    </source>
</evidence>
<evidence type="ECO:0000313" key="3">
    <source>
        <dbReference type="Proteomes" id="UP000028549"/>
    </source>
</evidence>
<protein>
    <submittedName>
        <fullName evidence="2">Uncharacterized protein</fullName>
    </submittedName>
</protein>
<dbReference type="RefSeq" id="WP_029282487.1">
    <property type="nucleotide sequence ID" value="NZ_CANLZQ010000008.1"/>
</dbReference>
<evidence type="ECO:0000313" key="2">
    <source>
        <dbReference type="EMBL" id="KEZ53542.1"/>
    </source>
</evidence>
<keyword evidence="1" id="KW-0472">Membrane</keyword>
<comment type="caution">
    <text evidence="2">The sequence shown here is derived from an EMBL/GenBank/DDBJ whole genome shotgun (WGS) entry which is preliminary data.</text>
</comment>
<proteinExistence type="predicted"/>